<dbReference type="PROSITE" id="PS00644">
    <property type="entry name" value="COMPLEX1_51K_1"/>
    <property type="match status" value="1"/>
</dbReference>
<dbReference type="Gene3D" id="1.10.10.1590">
    <property type="entry name" value="NADH-quinone oxidoreductase subunit E"/>
    <property type="match status" value="1"/>
</dbReference>
<dbReference type="PANTHER" id="PTHR43578:SF3">
    <property type="entry name" value="NADH-QUINONE OXIDOREDUCTASE SUBUNIT F"/>
    <property type="match status" value="1"/>
</dbReference>
<evidence type="ECO:0000256" key="6">
    <source>
        <dbReference type="ARBA" id="ARBA00023014"/>
    </source>
</evidence>
<dbReference type="PANTHER" id="PTHR43578">
    <property type="entry name" value="NADH-QUINONE OXIDOREDUCTASE SUBUNIT F"/>
    <property type="match status" value="1"/>
</dbReference>
<dbReference type="GO" id="GO:0046872">
    <property type="term" value="F:metal ion binding"/>
    <property type="evidence" value="ECO:0007669"/>
    <property type="project" value="UniProtKB-KW"/>
</dbReference>
<dbReference type="Pfam" id="PF10589">
    <property type="entry name" value="NADH_4Fe-4S"/>
    <property type="match status" value="1"/>
</dbReference>
<dbReference type="EMBL" id="SACR01000003">
    <property type="protein sequence ID" value="RVU46365.1"/>
    <property type="molecule type" value="Genomic_DNA"/>
</dbReference>
<feature type="domain" description="NADH-ubiquinone oxidoreductase 51kDa subunit iron-sulphur binding" evidence="8">
    <location>
        <begin position="508"/>
        <end position="549"/>
    </location>
</feature>
<dbReference type="InterPro" id="IPR041921">
    <property type="entry name" value="NuoE_N"/>
</dbReference>
<dbReference type="SUPFAM" id="SSF52833">
    <property type="entry name" value="Thioredoxin-like"/>
    <property type="match status" value="1"/>
</dbReference>
<dbReference type="InterPro" id="IPR036249">
    <property type="entry name" value="Thioredoxin-like_sf"/>
</dbReference>
<dbReference type="RefSeq" id="WP_128228728.1">
    <property type="nucleotide sequence ID" value="NZ_SACR01000003.1"/>
</dbReference>
<dbReference type="InterPro" id="IPR019554">
    <property type="entry name" value="Soluble_ligand-bd"/>
</dbReference>
<dbReference type="Gene3D" id="3.40.30.10">
    <property type="entry name" value="Glutaredoxin"/>
    <property type="match status" value="1"/>
</dbReference>
<evidence type="ECO:0000256" key="2">
    <source>
        <dbReference type="ARBA" id="ARBA00007523"/>
    </source>
</evidence>
<evidence type="ECO:0000256" key="5">
    <source>
        <dbReference type="ARBA" id="ARBA00023004"/>
    </source>
</evidence>
<keyword evidence="6" id="KW-0411">Iron-sulfur</keyword>
<proteinExistence type="inferred from homology"/>
<reference evidence="9 10" key="1">
    <citation type="submission" date="2019-01" db="EMBL/GenBank/DDBJ databases">
        <authorList>
            <person name="Chen W.-M."/>
        </authorList>
    </citation>
    <scope>NUCLEOTIDE SEQUENCE [LARGE SCALE GENOMIC DNA]</scope>
    <source>
        <strain evidence="9 10">KYPY4</strain>
    </source>
</reference>
<dbReference type="GO" id="GO:0008137">
    <property type="term" value="F:NADH dehydrogenase (ubiquinone) activity"/>
    <property type="evidence" value="ECO:0007669"/>
    <property type="project" value="InterPro"/>
</dbReference>
<dbReference type="InterPro" id="IPR019575">
    <property type="entry name" value="Nuop51_4Fe4S-bd"/>
</dbReference>
<comment type="similarity">
    <text evidence="2">Belongs to the complex I 51 kDa subunit family.</text>
</comment>
<gene>
    <name evidence="9" type="ORF">EOE66_11030</name>
</gene>
<evidence type="ECO:0000313" key="9">
    <source>
        <dbReference type="EMBL" id="RVU46365.1"/>
    </source>
</evidence>
<keyword evidence="3" id="KW-0004">4Fe-4S</keyword>
<dbReference type="SMART" id="SM00928">
    <property type="entry name" value="NADH_4Fe-4S"/>
    <property type="match status" value="1"/>
</dbReference>
<comment type="caution">
    <text evidence="9">The sequence shown here is derived from an EMBL/GenBank/DDBJ whole genome shotgun (WGS) entry which is preliminary data.</text>
</comment>
<dbReference type="GO" id="GO:0010181">
    <property type="term" value="F:FMN binding"/>
    <property type="evidence" value="ECO:0007669"/>
    <property type="project" value="InterPro"/>
</dbReference>
<dbReference type="SUPFAM" id="SSF142984">
    <property type="entry name" value="Nqo1 middle domain-like"/>
    <property type="match status" value="1"/>
</dbReference>
<dbReference type="Pfam" id="PF01512">
    <property type="entry name" value="Complex1_51K"/>
    <property type="match status" value="1"/>
</dbReference>
<dbReference type="InterPro" id="IPR037225">
    <property type="entry name" value="Nuo51_FMN-bd_sf"/>
</dbReference>
<evidence type="ECO:0000256" key="1">
    <source>
        <dbReference type="ARBA" id="ARBA00001917"/>
    </source>
</evidence>
<sequence>MNAVVIPIVPVPASGAEVSTEAQRQRRRQAPKGRVVDPQHRDAVAALIGPGPHRRELLIEHLHTLQDHFGQLATPHLAALAALMRLSQAEVYEVASFYHHFDIVREDAEGRVPAAPALTVRVCDSLACEMAGARELLARLPSLLGPEVRVIPAPCVGRCDTAPVAVVHHRPVAQATAEAVQAAAQPALQDGLRLDDFTAQQDFTAYRARGGYALWAGCAAGDRQPDEVITLLENGGLRGLGGAGFPAGRKWRLVRAQPAPRLMAVNLDEGEPGTFKDRCMLESEPHRFLEGLLIAAWAVGVAGVTVYLRDEYHGLRAMLQRELAALQAASAAGVLPPLPPIELRRGAGAYICGEESAMLESIEGRRGLPRLRPPYVAERGLFGRPTLVHNGETLYWVARLLAEGPEAYTAHGRHGRRGLRSFSVSGRVRKPGVKLAPAGITLLELIDEYCGGMAEGHTLYGYLPGGASGGILPAALADVPMDFDTLQPHGAFIGSAAVIVLGHTDRAVDAARNVMRFFEHESCGQCTPCRAGTTQASRLMAGEAWPAELLAELGSVMREASICGLGQAAPNAFDSVLRHFPQELAR</sequence>
<dbReference type="SUPFAM" id="SSF140490">
    <property type="entry name" value="Nqo1C-terminal domain-like"/>
    <property type="match status" value="1"/>
</dbReference>
<dbReference type="CDD" id="cd03082">
    <property type="entry name" value="TRX_Fd_NuoE_W_FDH_beta"/>
    <property type="match status" value="1"/>
</dbReference>
<dbReference type="PROSITE" id="PS00645">
    <property type="entry name" value="COMPLEX1_51K_2"/>
    <property type="match status" value="1"/>
</dbReference>
<feature type="region of interest" description="Disordered" evidence="7">
    <location>
        <begin position="16"/>
        <end position="37"/>
    </location>
</feature>
<dbReference type="AlphaFoldDB" id="A0A437RI33"/>
<keyword evidence="4" id="KW-0479">Metal-binding</keyword>
<dbReference type="Gene3D" id="3.10.20.600">
    <property type="match status" value="1"/>
</dbReference>
<dbReference type="Gene3D" id="3.40.50.11540">
    <property type="entry name" value="NADH-ubiquinone oxidoreductase 51kDa subunit"/>
    <property type="match status" value="1"/>
</dbReference>
<dbReference type="Pfam" id="PF01257">
    <property type="entry name" value="2Fe-2S_thioredx"/>
    <property type="match status" value="1"/>
</dbReference>
<evidence type="ECO:0000256" key="4">
    <source>
        <dbReference type="ARBA" id="ARBA00022723"/>
    </source>
</evidence>
<dbReference type="InterPro" id="IPR001949">
    <property type="entry name" value="NADH-UbQ_OxRdtase_51kDa_CS"/>
</dbReference>
<accession>A0A437RI33</accession>
<dbReference type="OrthoDB" id="9805533at2"/>
<comment type="cofactor">
    <cofactor evidence="1">
        <name>FMN</name>
        <dbReference type="ChEBI" id="CHEBI:58210"/>
    </cofactor>
</comment>
<evidence type="ECO:0000256" key="3">
    <source>
        <dbReference type="ARBA" id="ARBA00022485"/>
    </source>
</evidence>
<organism evidence="9 10">
    <name type="scientific">Rubrivivax rivuli</name>
    <dbReference type="NCBI Taxonomy" id="1862385"/>
    <lineage>
        <taxon>Bacteria</taxon>
        <taxon>Pseudomonadati</taxon>
        <taxon>Pseudomonadota</taxon>
        <taxon>Betaproteobacteria</taxon>
        <taxon>Burkholderiales</taxon>
        <taxon>Sphaerotilaceae</taxon>
        <taxon>Rubrivivax</taxon>
    </lineage>
</organism>
<dbReference type="InterPro" id="IPR011538">
    <property type="entry name" value="Nuo51_FMN-bd"/>
</dbReference>
<name>A0A437RI33_9BURK</name>
<dbReference type="SUPFAM" id="SSF142019">
    <property type="entry name" value="Nqo1 FMN-binding domain-like"/>
    <property type="match status" value="1"/>
</dbReference>
<protein>
    <submittedName>
        <fullName evidence="9">NADH-quinone oxidoreductase subunit F</fullName>
    </submittedName>
</protein>
<dbReference type="InterPro" id="IPR037207">
    <property type="entry name" value="Nuop51_4Fe4S-bd_sf"/>
</dbReference>
<keyword evidence="5" id="KW-0408">Iron</keyword>
<evidence type="ECO:0000313" key="10">
    <source>
        <dbReference type="Proteomes" id="UP000285575"/>
    </source>
</evidence>
<dbReference type="Proteomes" id="UP000285575">
    <property type="component" value="Unassembled WGS sequence"/>
</dbReference>
<keyword evidence="10" id="KW-1185">Reference proteome</keyword>
<dbReference type="FunFam" id="3.10.20.600:FF:000006">
    <property type="entry name" value="Formate dehydrogenase, beta subunit"/>
    <property type="match status" value="1"/>
</dbReference>
<dbReference type="Pfam" id="PF10531">
    <property type="entry name" value="SLBB"/>
    <property type="match status" value="1"/>
</dbReference>
<dbReference type="GO" id="GO:0051539">
    <property type="term" value="F:4 iron, 4 sulfur cluster binding"/>
    <property type="evidence" value="ECO:0007669"/>
    <property type="project" value="UniProtKB-KW"/>
</dbReference>
<evidence type="ECO:0000259" key="8">
    <source>
        <dbReference type="SMART" id="SM00928"/>
    </source>
</evidence>
<evidence type="ECO:0000256" key="7">
    <source>
        <dbReference type="SAM" id="MobiDB-lite"/>
    </source>
</evidence>
<dbReference type="Gene3D" id="1.20.1440.230">
    <property type="entry name" value="NADH-ubiquinone oxidoreductase 51kDa subunit, iron-sulphur binding domain"/>
    <property type="match status" value="1"/>
</dbReference>